<evidence type="ECO:0000313" key="11">
    <source>
        <dbReference type="EMBL" id="EKF29492.1"/>
    </source>
</evidence>
<evidence type="ECO:0000256" key="4">
    <source>
        <dbReference type="ARBA" id="ARBA00022824"/>
    </source>
</evidence>
<dbReference type="InterPro" id="IPR031468">
    <property type="entry name" value="SMP_LBD"/>
</dbReference>
<evidence type="ECO:0000256" key="5">
    <source>
        <dbReference type="ARBA" id="ARBA00022989"/>
    </source>
</evidence>
<sequence length="672" mass="74619">MLEICMLFLYGWITGVIAVFICYLYGLENFTRFVHYGNRALWFLYAYLSGKDIAATHFRQTSYNESAISSTSLSALYSADVKKPLPDTTGVSPARHMSVCRLSYLTDENVFGTAHDCRLVLHDKYLFVYEVQNSHGVGNHERVITGERLRGRIRTDRIVVQPSFLPGGSRRGGNAGAVHGHVLHIRPRDGGPLFDGDEEIMDGSPSGGTYTSFRVGTTSNSGMTRNAKNNVGDSTVLSVNGIVKSSSGSSNQEKGYGSLVGMESDAEFRPGIKHTIAVKFYYMREQERWQSLLEGQQEAAQWRDYLQTITTPDSFNLVLTRLFRQNMRTTALANFIGAKLQKKFDELSVKKFPREIEGRILLDDFLIGEEVPIFSNFSPPRIMAGGEMIFDFDLLYRGGATLCLCLNLTYRGIRIPHVVFSIKIKYFSARMRVSVGPPPSKTFWLGILSPPDIRLEVHQGMQSGRGFLHRILISLPDLSPIASNLIKLYLMHDMGFPALDDFPLPSIEKTPPSSLNASPKKKWDKRFDRHNAVARSRGQIHPKQEPPVSTTVEETTIDGFGSIIKEGSECSAPAQTSELKVQTSMDEGRHSMVKGDSSSTVNASSGVLATTTTFRDLSQGGLFVPSNIASLPPNSEDGRRLRLKVKARNVMRLAVKSVRGMPESLTGGSFWK</sequence>
<dbReference type="CDD" id="cd21675">
    <property type="entry name" value="SMP_TEX2"/>
    <property type="match status" value="1"/>
</dbReference>
<keyword evidence="13" id="KW-1185">Reference proteome</keyword>
<evidence type="ECO:0000256" key="3">
    <source>
        <dbReference type="ARBA" id="ARBA00022692"/>
    </source>
</evidence>
<dbReference type="PANTHER" id="PTHR13466">
    <property type="entry name" value="TEX2 PROTEIN-RELATED"/>
    <property type="match status" value="1"/>
</dbReference>
<keyword evidence="2" id="KW-0813">Transport</keyword>
<dbReference type="GO" id="GO:0005789">
    <property type="term" value="C:endoplasmic reticulum membrane"/>
    <property type="evidence" value="ECO:0007669"/>
    <property type="project" value="UniProtKB-SubCell"/>
</dbReference>
<keyword evidence="7" id="KW-0446">Lipid-binding</keyword>
<feature type="domain" description="SMP-LTD" evidence="10">
    <location>
        <begin position="296"/>
        <end position="505"/>
    </location>
</feature>
<name>K2NNU4_TRYCR</name>
<keyword evidence="5 9" id="KW-1133">Transmembrane helix</keyword>
<keyword evidence="6" id="KW-0445">Lipid transport</keyword>
<organism evidence="12 13">
    <name type="scientific">Trypanosoma cruzi marinkellei</name>
    <dbReference type="NCBI Taxonomy" id="85056"/>
    <lineage>
        <taxon>Eukaryota</taxon>
        <taxon>Discoba</taxon>
        <taxon>Euglenozoa</taxon>
        <taxon>Kinetoplastea</taxon>
        <taxon>Metakinetoplastina</taxon>
        <taxon>Trypanosomatida</taxon>
        <taxon>Trypanosomatidae</taxon>
        <taxon>Trypanosoma</taxon>
        <taxon>Schizotrypanum</taxon>
    </lineage>
</organism>
<dbReference type="PANTHER" id="PTHR13466:SF0">
    <property type="entry name" value="SMP-LTD DOMAIN-CONTAINING PROTEIN"/>
    <property type="match status" value="1"/>
</dbReference>
<evidence type="ECO:0000313" key="12">
    <source>
        <dbReference type="EMBL" id="EKF30517.1"/>
    </source>
</evidence>
<dbReference type="GO" id="GO:0008289">
    <property type="term" value="F:lipid binding"/>
    <property type="evidence" value="ECO:0007669"/>
    <property type="project" value="UniProtKB-KW"/>
</dbReference>
<evidence type="ECO:0000256" key="6">
    <source>
        <dbReference type="ARBA" id="ARBA00023055"/>
    </source>
</evidence>
<keyword evidence="4" id="KW-0256">Endoplasmic reticulum</keyword>
<dbReference type="Proteomes" id="UP000007350">
    <property type="component" value="Unassembled WGS sequence"/>
</dbReference>
<protein>
    <recommendedName>
        <fullName evidence="10">SMP-LTD domain-containing protein</fullName>
    </recommendedName>
</protein>
<feature type="transmembrane region" description="Helical" evidence="9">
    <location>
        <begin position="7"/>
        <end position="26"/>
    </location>
</feature>
<evidence type="ECO:0000256" key="9">
    <source>
        <dbReference type="SAM" id="Phobius"/>
    </source>
</evidence>
<gene>
    <name evidence="12" type="ORF">MOQ_005670</name>
    <name evidence="11" type="ORF">MOQ_006722</name>
</gene>
<dbReference type="AlphaFoldDB" id="K2NNU4"/>
<keyword evidence="3 9" id="KW-0812">Transmembrane</keyword>
<dbReference type="EMBL" id="AHKC01012016">
    <property type="protein sequence ID" value="EKF30517.1"/>
    <property type="molecule type" value="Genomic_DNA"/>
</dbReference>
<evidence type="ECO:0000256" key="1">
    <source>
        <dbReference type="ARBA" id="ARBA00004586"/>
    </source>
</evidence>
<evidence type="ECO:0000259" key="10">
    <source>
        <dbReference type="PROSITE" id="PS51847"/>
    </source>
</evidence>
<evidence type="ECO:0000256" key="7">
    <source>
        <dbReference type="ARBA" id="ARBA00023121"/>
    </source>
</evidence>
<dbReference type="OrthoDB" id="26740at2759"/>
<evidence type="ECO:0000256" key="2">
    <source>
        <dbReference type="ARBA" id="ARBA00022448"/>
    </source>
</evidence>
<dbReference type="PROSITE" id="PS51847">
    <property type="entry name" value="SMP"/>
    <property type="match status" value="1"/>
</dbReference>
<comment type="caution">
    <text evidence="12">The sequence shown here is derived from an EMBL/GenBank/DDBJ whole genome shotgun (WGS) entry which is preliminary data.</text>
</comment>
<dbReference type="EMBL" id="AHKC01013081">
    <property type="protein sequence ID" value="EKF29492.1"/>
    <property type="molecule type" value="Genomic_DNA"/>
</dbReference>
<comment type="subcellular location">
    <subcellularLocation>
        <location evidence="1">Endoplasmic reticulum membrane</location>
    </subcellularLocation>
</comment>
<evidence type="ECO:0000313" key="13">
    <source>
        <dbReference type="Proteomes" id="UP000007350"/>
    </source>
</evidence>
<accession>K2NNU4</accession>
<keyword evidence="8 9" id="KW-0472">Membrane</keyword>
<proteinExistence type="predicted"/>
<evidence type="ECO:0000256" key="8">
    <source>
        <dbReference type="ARBA" id="ARBA00023136"/>
    </source>
</evidence>
<reference evidence="12 13" key="1">
    <citation type="journal article" date="2012" name="BMC Genomics">
        <title>Comparative genomic analysis of human infective Trypanosoma cruzi lineages with the bat-restricted subspecies T. cruzi marinkellei.</title>
        <authorList>
            <person name="Franzen O."/>
            <person name="Talavera-Lopez C."/>
            <person name="Ochaya S."/>
            <person name="Butler C.E."/>
            <person name="Messenger L.A."/>
            <person name="Lewis M.D."/>
            <person name="Llewellyn M.S."/>
            <person name="Marinkelle C.J."/>
            <person name="Tyler K.M."/>
            <person name="Miles M.A."/>
            <person name="Andersson B."/>
        </authorList>
    </citation>
    <scope>NUCLEOTIDE SEQUENCE [LARGE SCALE GENOMIC DNA]</scope>
    <source>
        <strain evidence="12 13">B7</strain>
    </source>
</reference>
<dbReference type="GO" id="GO:0006869">
    <property type="term" value="P:lipid transport"/>
    <property type="evidence" value="ECO:0007669"/>
    <property type="project" value="UniProtKB-KW"/>
</dbReference>